<dbReference type="GeneID" id="14923472"/>
<evidence type="ECO:0000313" key="3">
    <source>
        <dbReference type="Proteomes" id="UP000011083"/>
    </source>
</evidence>
<dbReference type="VEuPathDB" id="AmoebaDB:ACA1_142210"/>
<dbReference type="EMBL" id="KB007883">
    <property type="protein sequence ID" value="ELR22530.1"/>
    <property type="molecule type" value="Genomic_DNA"/>
</dbReference>
<protein>
    <submittedName>
        <fullName evidence="2">Uncharacterized protein</fullName>
    </submittedName>
</protein>
<dbReference type="InterPro" id="IPR026728">
    <property type="entry name" value="BLTP3A/B"/>
</dbReference>
<keyword evidence="3" id="KW-1185">Reference proteome</keyword>
<sequence>MEALVSKILGSTLKKFINGFNKEMLSLQIMKGTAQVKDFELNPEALQELMSLPTNLEVISAKCTELNIKVPYMNLKREPITFSLERLDLHLREPDTVKPMPSTLAQSVIGKKGVSEKAEKMDMLRGVKLEVKECHMTLETMARDPFHPERRPGLKIDVENMVVQSANAKWEAVSDLTQTQIFDKEQNVGLLYKLMKIASITISSTMGSADTPVPIIEGLPIEIRILTQFDGKTNLWKSSSLEAVFEELNFSLTQGKWQRLAELSLALRDCFAREIPASEAITIEGQDLRANKLSYGLTLHRFVIEFLKGQQGGDEGFTFFGFGLSLTLSPERLITYIIKDLGGRGQDQPVQCWESLVETTVSAVTFRERKPSADKEPQYLRLLAQNTEKRDDAFTSENGSLVTARVMHRTKVEGDEATQRRVPTVEAHVSMHGAQVVFDKQVWKDLYSWIVEGPLEQDFEKQTAHFLELFQQKREEGSLADLKDFYYMNAKFNMTATETSFILPNIPDSNVAELRNNAIHFGVGKLSVTNQPDWPFPPFLKDALNALPEKRNELTPEEGTIHKFQRVTCDVVQLAEGGPTATPLLNPAYLRLYGRYFPPISTDSQTHKLELTLHTSELHARITASQLLYLHRMEEENIAWGLRIEREERERRKVNRMMRIAAGGADAASTEPGRKADDEEKELTLAEKQKLIVDAIRYGIANFHVTTFVRIDKALFNFPSPGALAGVVDHWDLTSPATGEENKEKEEVTELQPIDDSTLALLKFERFETLFDNTGDSQSASIRLKAFEWTNGGLVVQATGLDHPRFPAAAIVRPLPSMEQSAHLLSLQVHRKCPAGAPQAIRFVVSVGREASLKDSIRELWPKVRALATKALDAYKENPELRQKVADQIQQGAEFGYAVTQEVVGELDTNNFGWRLELGECEFKHVDRDDQIDAPADAARGVVRLSSSNREVLSKQFKDVEDQLINSKLALAQMQAEKFDLQSDASAADDRLAKMQAEMKTLEQQLVATKIALAEAQAANDNLNTELKKVQQGGAGAGGAGAAAKKGVSSFFGRKG</sequence>
<dbReference type="OrthoDB" id="43807at2759"/>
<dbReference type="PANTHER" id="PTHR22774:SF11">
    <property type="entry name" value="CHOREIN N-TERMINAL DOMAIN-CONTAINING PROTEIN"/>
    <property type="match status" value="1"/>
</dbReference>
<reference evidence="2 3" key="1">
    <citation type="journal article" date="2013" name="Genome Biol.">
        <title>Genome of Acanthamoeba castellanii highlights extensive lateral gene transfer and early evolution of tyrosine kinase signaling.</title>
        <authorList>
            <person name="Clarke M."/>
            <person name="Lohan A.J."/>
            <person name="Liu B."/>
            <person name="Lagkouvardos I."/>
            <person name="Roy S."/>
            <person name="Zafar N."/>
            <person name="Bertelli C."/>
            <person name="Schilde C."/>
            <person name="Kianianmomeni A."/>
            <person name="Burglin T.R."/>
            <person name="Frech C."/>
            <person name="Turcotte B."/>
            <person name="Kopec K.O."/>
            <person name="Synnott J.M."/>
            <person name="Choo C."/>
            <person name="Paponov I."/>
            <person name="Finkler A."/>
            <person name="Soon Heng Tan C."/>
            <person name="Hutchins A.P."/>
            <person name="Weinmeier T."/>
            <person name="Rattei T."/>
            <person name="Chu J.S."/>
            <person name="Gimenez G."/>
            <person name="Irimia M."/>
            <person name="Rigden D.J."/>
            <person name="Fitzpatrick D.A."/>
            <person name="Lorenzo-Morales J."/>
            <person name="Bateman A."/>
            <person name="Chiu C.H."/>
            <person name="Tang P."/>
            <person name="Hegemann P."/>
            <person name="Fromm H."/>
            <person name="Raoult D."/>
            <person name="Greub G."/>
            <person name="Miranda-Saavedra D."/>
            <person name="Chen N."/>
            <person name="Nash P."/>
            <person name="Ginger M.L."/>
            <person name="Horn M."/>
            <person name="Schaap P."/>
            <person name="Caler L."/>
            <person name="Loftus B."/>
        </authorList>
    </citation>
    <scope>NUCLEOTIDE SEQUENCE [LARGE SCALE GENOMIC DNA]</scope>
    <source>
        <strain evidence="2 3">Neff</strain>
    </source>
</reference>
<dbReference type="Pfam" id="PF24917">
    <property type="entry name" value="BLTP3A_B"/>
    <property type="match status" value="1"/>
</dbReference>
<dbReference type="PANTHER" id="PTHR22774">
    <property type="entry name" value="CHOREIN N-TERMINAL DOMAIN-CONTAINING PROTEIN"/>
    <property type="match status" value="1"/>
</dbReference>
<feature type="region of interest" description="Disordered" evidence="1">
    <location>
        <begin position="1032"/>
        <end position="1056"/>
    </location>
</feature>
<name>L8HBE8_ACACF</name>
<dbReference type="AlphaFoldDB" id="L8HBE8"/>
<dbReference type="KEGG" id="acan:ACA1_142210"/>
<dbReference type="Proteomes" id="UP000011083">
    <property type="component" value="Unassembled WGS sequence"/>
</dbReference>
<evidence type="ECO:0000313" key="2">
    <source>
        <dbReference type="EMBL" id="ELR22530.1"/>
    </source>
</evidence>
<accession>L8HBE8</accession>
<evidence type="ECO:0000256" key="1">
    <source>
        <dbReference type="SAM" id="MobiDB-lite"/>
    </source>
</evidence>
<proteinExistence type="predicted"/>
<dbReference type="RefSeq" id="XP_004349618.1">
    <property type="nucleotide sequence ID" value="XM_004349568.1"/>
</dbReference>
<organism evidence="2 3">
    <name type="scientific">Acanthamoeba castellanii (strain ATCC 30010 / Neff)</name>
    <dbReference type="NCBI Taxonomy" id="1257118"/>
    <lineage>
        <taxon>Eukaryota</taxon>
        <taxon>Amoebozoa</taxon>
        <taxon>Discosea</taxon>
        <taxon>Longamoebia</taxon>
        <taxon>Centramoebida</taxon>
        <taxon>Acanthamoebidae</taxon>
        <taxon>Acanthamoeba</taxon>
    </lineage>
</organism>
<gene>
    <name evidence="2" type="ORF">ACA1_142210</name>
</gene>